<dbReference type="EMBL" id="WIUZ02000013">
    <property type="protein sequence ID" value="KAF9781714.1"/>
    <property type="molecule type" value="Genomic_DNA"/>
</dbReference>
<name>A0A9P6L4C1_9AGAM</name>
<dbReference type="Proteomes" id="UP000736335">
    <property type="component" value="Unassembled WGS sequence"/>
</dbReference>
<gene>
    <name evidence="1" type="ORF">BJ322DRAFT_1111644</name>
</gene>
<evidence type="ECO:0000313" key="2">
    <source>
        <dbReference type="Proteomes" id="UP000736335"/>
    </source>
</evidence>
<dbReference type="AlphaFoldDB" id="A0A9P6L4C1"/>
<keyword evidence="2" id="KW-1185">Reference proteome</keyword>
<sequence length="418" mass="48509">MEPAKQPVDLNLISSTGHHECLGVPPELTDYIMDMLRDDPQTLKACSLTCKAMFASARHLIHRTLYLTRQNNEYLLAEERKKGIVHKQRDQVLRFLSHMGEQGLLRYTTQVHIDYHGTFIPEFFRPHLRYSKSLDRVHSLTIHNFEVTRWENHHKSYFGNLYPTLTSLSLRSPVGHHREFLRFALQFPNLESLCVEKLDFEGVRRHVDTNPIIVTVQPPLSGTLRLDRAITADVSAQLLEDLAFNLPNGIRFRSIELQQLPGHQAQHLVNACGGTLEHFAVKFTEQNLQTQLSSLDLGEATVLRRLTFHAKGLEELHCGLFLRALSTIKSPVFREVVIEVEGFFRRPWKYVLGGDWSQLDRHLDELFSMREDGQLVFRAHEFVDHQSVKTQAMQLFPRVVERGRFRFETYGVTGKYWF</sequence>
<proteinExistence type="predicted"/>
<protein>
    <recommendedName>
        <fullName evidence="3">F-box domain-containing protein</fullName>
    </recommendedName>
</protein>
<reference evidence="1" key="1">
    <citation type="journal article" date="2020" name="Nat. Commun.">
        <title>Large-scale genome sequencing of mycorrhizal fungi provides insights into the early evolution of symbiotic traits.</title>
        <authorList>
            <person name="Miyauchi S."/>
            <person name="Kiss E."/>
            <person name="Kuo A."/>
            <person name="Drula E."/>
            <person name="Kohler A."/>
            <person name="Sanchez-Garcia M."/>
            <person name="Morin E."/>
            <person name="Andreopoulos B."/>
            <person name="Barry K.W."/>
            <person name="Bonito G."/>
            <person name="Buee M."/>
            <person name="Carver A."/>
            <person name="Chen C."/>
            <person name="Cichocki N."/>
            <person name="Clum A."/>
            <person name="Culley D."/>
            <person name="Crous P.W."/>
            <person name="Fauchery L."/>
            <person name="Girlanda M."/>
            <person name="Hayes R.D."/>
            <person name="Keri Z."/>
            <person name="LaButti K."/>
            <person name="Lipzen A."/>
            <person name="Lombard V."/>
            <person name="Magnuson J."/>
            <person name="Maillard F."/>
            <person name="Murat C."/>
            <person name="Nolan M."/>
            <person name="Ohm R.A."/>
            <person name="Pangilinan J."/>
            <person name="Pereira M.F."/>
            <person name="Perotto S."/>
            <person name="Peter M."/>
            <person name="Pfister S."/>
            <person name="Riley R."/>
            <person name="Sitrit Y."/>
            <person name="Stielow J.B."/>
            <person name="Szollosi G."/>
            <person name="Zifcakova L."/>
            <person name="Stursova M."/>
            <person name="Spatafora J.W."/>
            <person name="Tedersoo L."/>
            <person name="Vaario L.M."/>
            <person name="Yamada A."/>
            <person name="Yan M."/>
            <person name="Wang P."/>
            <person name="Xu J."/>
            <person name="Bruns T."/>
            <person name="Baldrian P."/>
            <person name="Vilgalys R."/>
            <person name="Dunand C."/>
            <person name="Henrissat B."/>
            <person name="Grigoriev I.V."/>
            <person name="Hibbett D."/>
            <person name="Nagy L.G."/>
            <person name="Martin F.M."/>
        </authorList>
    </citation>
    <scope>NUCLEOTIDE SEQUENCE</scope>
    <source>
        <strain evidence="1">UH-Tt-Lm1</strain>
    </source>
</reference>
<reference evidence="1" key="2">
    <citation type="submission" date="2020-11" db="EMBL/GenBank/DDBJ databases">
        <authorList>
            <consortium name="DOE Joint Genome Institute"/>
            <person name="Kuo A."/>
            <person name="Miyauchi S."/>
            <person name="Kiss E."/>
            <person name="Drula E."/>
            <person name="Kohler A."/>
            <person name="Sanchez-Garcia M."/>
            <person name="Andreopoulos B."/>
            <person name="Barry K.W."/>
            <person name="Bonito G."/>
            <person name="Buee M."/>
            <person name="Carver A."/>
            <person name="Chen C."/>
            <person name="Cichocki N."/>
            <person name="Clum A."/>
            <person name="Culley D."/>
            <person name="Crous P.W."/>
            <person name="Fauchery L."/>
            <person name="Girlanda M."/>
            <person name="Hayes R."/>
            <person name="Keri Z."/>
            <person name="Labutti K."/>
            <person name="Lipzen A."/>
            <person name="Lombard V."/>
            <person name="Magnuson J."/>
            <person name="Maillard F."/>
            <person name="Morin E."/>
            <person name="Murat C."/>
            <person name="Nolan M."/>
            <person name="Ohm R."/>
            <person name="Pangilinan J."/>
            <person name="Pereira M."/>
            <person name="Perotto S."/>
            <person name="Peter M."/>
            <person name="Riley R."/>
            <person name="Sitrit Y."/>
            <person name="Stielow B."/>
            <person name="Szollosi G."/>
            <person name="Zifcakova L."/>
            <person name="Stursova M."/>
            <person name="Spatafora J.W."/>
            <person name="Tedersoo L."/>
            <person name="Vaario L.-M."/>
            <person name="Yamada A."/>
            <person name="Yan M."/>
            <person name="Wang P."/>
            <person name="Xu J."/>
            <person name="Bruns T."/>
            <person name="Baldrian P."/>
            <person name="Vilgalys R."/>
            <person name="Henrissat B."/>
            <person name="Grigoriev I.V."/>
            <person name="Hibbett D."/>
            <person name="Nagy L.G."/>
            <person name="Martin F.M."/>
        </authorList>
    </citation>
    <scope>NUCLEOTIDE SEQUENCE</scope>
    <source>
        <strain evidence="1">UH-Tt-Lm1</strain>
    </source>
</reference>
<dbReference type="OrthoDB" id="2977329at2759"/>
<organism evidence="1 2">
    <name type="scientific">Thelephora terrestris</name>
    <dbReference type="NCBI Taxonomy" id="56493"/>
    <lineage>
        <taxon>Eukaryota</taxon>
        <taxon>Fungi</taxon>
        <taxon>Dikarya</taxon>
        <taxon>Basidiomycota</taxon>
        <taxon>Agaricomycotina</taxon>
        <taxon>Agaricomycetes</taxon>
        <taxon>Thelephorales</taxon>
        <taxon>Thelephoraceae</taxon>
        <taxon>Thelephora</taxon>
    </lineage>
</organism>
<comment type="caution">
    <text evidence="1">The sequence shown here is derived from an EMBL/GenBank/DDBJ whole genome shotgun (WGS) entry which is preliminary data.</text>
</comment>
<evidence type="ECO:0000313" key="1">
    <source>
        <dbReference type="EMBL" id="KAF9781714.1"/>
    </source>
</evidence>
<evidence type="ECO:0008006" key="3">
    <source>
        <dbReference type="Google" id="ProtNLM"/>
    </source>
</evidence>
<accession>A0A9P6L4C1</accession>